<evidence type="ECO:0000313" key="3">
    <source>
        <dbReference type="WBParaSite" id="PSAMB.scaffold660size44308.g7907.t1"/>
    </source>
</evidence>
<organism evidence="2 3">
    <name type="scientific">Plectus sambesii</name>
    <dbReference type="NCBI Taxonomy" id="2011161"/>
    <lineage>
        <taxon>Eukaryota</taxon>
        <taxon>Metazoa</taxon>
        <taxon>Ecdysozoa</taxon>
        <taxon>Nematoda</taxon>
        <taxon>Chromadorea</taxon>
        <taxon>Plectida</taxon>
        <taxon>Plectina</taxon>
        <taxon>Plectoidea</taxon>
        <taxon>Plectidae</taxon>
        <taxon>Plectus</taxon>
    </lineage>
</organism>
<name>A0A914X6T3_9BILA</name>
<accession>A0A914X6T3</accession>
<evidence type="ECO:0000313" key="2">
    <source>
        <dbReference type="Proteomes" id="UP000887566"/>
    </source>
</evidence>
<protein>
    <submittedName>
        <fullName evidence="3">Uncharacterized protein</fullName>
    </submittedName>
</protein>
<feature type="chain" id="PRO_5037701776" evidence="1">
    <location>
        <begin position="17"/>
        <end position="39"/>
    </location>
</feature>
<keyword evidence="2" id="KW-1185">Reference proteome</keyword>
<sequence>MKVFVVLVLCAAGAFAVPTRFRREEPVQLALETCATQCS</sequence>
<reference evidence="3" key="1">
    <citation type="submission" date="2022-11" db="UniProtKB">
        <authorList>
            <consortium name="WormBaseParasite"/>
        </authorList>
    </citation>
    <scope>IDENTIFICATION</scope>
</reference>
<dbReference type="AlphaFoldDB" id="A0A914X6T3"/>
<keyword evidence="1" id="KW-0732">Signal</keyword>
<proteinExistence type="predicted"/>
<evidence type="ECO:0000256" key="1">
    <source>
        <dbReference type="SAM" id="SignalP"/>
    </source>
</evidence>
<dbReference type="WBParaSite" id="PSAMB.scaffold660size44308.g7907.t1">
    <property type="protein sequence ID" value="PSAMB.scaffold660size44308.g7907.t1"/>
    <property type="gene ID" value="PSAMB.scaffold660size44308.g7907"/>
</dbReference>
<feature type="signal peptide" evidence="1">
    <location>
        <begin position="1"/>
        <end position="16"/>
    </location>
</feature>
<dbReference type="Proteomes" id="UP000887566">
    <property type="component" value="Unplaced"/>
</dbReference>